<evidence type="ECO:0000256" key="1">
    <source>
        <dbReference type="SAM" id="SignalP"/>
    </source>
</evidence>
<dbReference type="EMBL" id="GGFJ01013603">
    <property type="protein sequence ID" value="MBW62744.1"/>
    <property type="molecule type" value="Transcribed_RNA"/>
</dbReference>
<feature type="chain" id="PRO_5014856832" evidence="1">
    <location>
        <begin position="18"/>
        <end position="80"/>
    </location>
</feature>
<name>A0A2M4CBQ2_9DIPT</name>
<sequence length="80" mass="9459">MLLLLLLLLLLIDQTRLLIYCYWHWRMAVCIASVPVKHRSYAAMCTIRWKVLYLVVVLVDRSGSHCRHRCCCRHKCATEV</sequence>
<accession>A0A2M4CBQ2</accession>
<feature type="signal peptide" evidence="1">
    <location>
        <begin position="1"/>
        <end position="17"/>
    </location>
</feature>
<evidence type="ECO:0000313" key="2">
    <source>
        <dbReference type="EMBL" id="MBW62744.1"/>
    </source>
</evidence>
<keyword evidence="1" id="KW-0732">Signal</keyword>
<protein>
    <submittedName>
        <fullName evidence="2">Putative secreted protein</fullName>
    </submittedName>
</protein>
<proteinExistence type="predicted"/>
<organism evidence="2">
    <name type="scientific">Anopheles marajoara</name>
    <dbReference type="NCBI Taxonomy" id="58244"/>
    <lineage>
        <taxon>Eukaryota</taxon>
        <taxon>Metazoa</taxon>
        <taxon>Ecdysozoa</taxon>
        <taxon>Arthropoda</taxon>
        <taxon>Hexapoda</taxon>
        <taxon>Insecta</taxon>
        <taxon>Pterygota</taxon>
        <taxon>Neoptera</taxon>
        <taxon>Endopterygota</taxon>
        <taxon>Diptera</taxon>
        <taxon>Nematocera</taxon>
        <taxon>Culicoidea</taxon>
        <taxon>Culicidae</taxon>
        <taxon>Anophelinae</taxon>
        <taxon>Anopheles</taxon>
    </lineage>
</organism>
<dbReference type="AlphaFoldDB" id="A0A2M4CBQ2"/>
<reference evidence="2" key="1">
    <citation type="submission" date="2018-01" db="EMBL/GenBank/DDBJ databases">
        <title>An insight into the sialome of Amazonian anophelines.</title>
        <authorList>
            <person name="Ribeiro J.M."/>
            <person name="Scarpassa V."/>
            <person name="Calvo E."/>
        </authorList>
    </citation>
    <scope>NUCLEOTIDE SEQUENCE</scope>
    <source>
        <tissue evidence="2">Salivary glands</tissue>
    </source>
</reference>